<dbReference type="Proteomes" id="UP000520770">
    <property type="component" value="Unassembled WGS sequence"/>
</dbReference>
<evidence type="ECO:0000313" key="2">
    <source>
        <dbReference type="EMBL" id="MBB4349405.1"/>
    </source>
</evidence>
<evidence type="ECO:0000313" key="4">
    <source>
        <dbReference type="EMBL" id="MBB4447005.1"/>
    </source>
</evidence>
<sequence>MRHLLISTAVASVITLGCVSAAAAASTEVGHLECDVSSSIGVIIGGQQEASCVFVPADGAPTVPYKAKITEFGLDIGEISKAKMTWLVFAPSFRDHASLNGTYTGVSADAALGVGAGAKVLVGGLNGTISLQPITLQVEEGINLAVGISSLTLHAEK</sequence>
<dbReference type="AlphaFoldDB" id="A0A7W6Y4A7"/>
<protein>
    <recommendedName>
        <fullName evidence="8">DUF992 domain-containing protein</fullName>
    </recommendedName>
</protein>
<comment type="caution">
    <text evidence="4">The sequence shown here is derived from an EMBL/GenBank/DDBJ whole genome shotgun (WGS) entry which is preliminary data.</text>
</comment>
<dbReference type="InterPro" id="IPR009333">
    <property type="entry name" value="DUF992"/>
</dbReference>
<dbReference type="EMBL" id="JACIGY010000003">
    <property type="protein sequence ID" value="MBB4412373.1"/>
    <property type="molecule type" value="Genomic_DNA"/>
</dbReference>
<feature type="signal peptide" evidence="1">
    <location>
        <begin position="1"/>
        <end position="23"/>
    </location>
</feature>
<name>A0A7W6Y4A7_9HYPH</name>
<reference evidence="5 6" key="1">
    <citation type="submission" date="2020-08" db="EMBL/GenBank/DDBJ databases">
        <title>Genomic Encyclopedia of Type Strains, Phase IV (KMG-V): Genome sequencing to study the core and pangenomes of soil and plant-associated prokaryotes.</title>
        <authorList>
            <person name="Whitman W."/>
        </authorList>
    </citation>
    <scope>NUCLEOTIDE SEQUENCE [LARGE SCALE GENOMIC DNA]</scope>
    <source>
        <strain evidence="3 6">SEMIA 444</strain>
        <strain evidence="2 5">SEMIA 448</strain>
        <strain evidence="4 7">SEMIA 452</strain>
    </source>
</reference>
<feature type="chain" id="PRO_5036405117" description="DUF992 domain-containing protein" evidence="1">
    <location>
        <begin position="24"/>
        <end position="157"/>
    </location>
</feature>
<organism evidence="4 7">
    <name type="scientific">Aliirhizobium cellulosilyticum</name>
    <dbReference type="NCBI Taxonomy" id="393664"/>
    <lineage>
        <taxon>Bacteria</taxon>
        <taxon>Pseudomonadati</taxon>
        <taxon>Pseudomonadota</taxon>
        <taxon>Alphaproteobacteria</taxon>
        <taxon>Hyphomicrobiales</taxon>
        <taxon>Rhizobiaceae</taxon>
        <taxon>Aliirhizobium</taxon>
    </lineage>
</organism>
<dbReference type="Proteomes" id="UP000576087">
    <property type="component" value="Unassembled WGS sequence"/>
</dbReference>
<dbReference type="RefSeq" id="WP_183824598.1">
    <property type="nucleotide sequence ID" value="NZ_JACIGW010000003.1"/>
</dbReference>
<dbReference type="EMBL" id="JACIGW010000003">
    <property type="protein sequence ID" value="MBB4349405.1"/>
    <property type="molecule type" value="Genomic_DNA"/>
</dbReference>
<gene>
    <name evidence="3" type="ORF">GGE31_002886</name>
    <name evidence="2" type="ORF">GGE33_003167</name>
    <name evidence="4" type="ORF">GGE35_002827</name>
</gene>
<evidence type="ECO:0000256" key="1">
    <source>
        <dbReference type="SAM" id="SignalP"/>
    </source>
</evidence>
<keyword evidence="6" id="KW-1185">Reference proteome</keyword>
<dbReference type="PROSITE" id="PS51257">
    <property type="entry name" value="PROKAR_LIPOPROTEIN"/>
    <property type="match status" value="1"/>
</dbReference>
<dbReference type="Pfam" id="PF06186">
    <property type="entry name" value="DUF992"/>
    <property type="match status" value="1"/>
</dbReference>
<evidence type="ECO:0000313" key="7">
    <source>
        <dbReference type="Proteomes" id="UP000576087"/>
    </source>
</evidence>
<proteinExistence type="predicted"/>
<evidence type="ECO:0000313" key="6">
    <source>
        <dbReference type="Proteomes" id="UP000524535"/>
    </source>
</evidence>
<accession>A0A7W6Y4A7</accession>
<evidence type="ECO:0000313" key="5">
    <source>
        <dbReference type="Proteomes" id="UP000520770"/>
    </source>
</evidence>
<dbReference type="Proteomes" id="UP000524535">
    <property type="component" value="Unassembled WGS sequence"/>
</dbReference>
<keyword evidence="1" id="KW-0732">Signal</keyword>
<evidence type="ECO:0008006" key="8">
    <source>
        <dbReference type="Google" id="ProtNLM"/>
    </source>
</evidence>
<evidence type="ECO:0000313" key="3">
    <source>
        <dbReference type="EMBL" id="MBB4412373.1"/>
    </source>
</evidence>
<dbReference type="EMBL" id="JACIHM010000003">
    <property type="protein sequence ID" value="MBB4447005.1"/>
    <property type="molecule type" value="Genomic_DNA"/>
</dbReference>